<dbReference type="InterPro" id="IPR047088">
    <property type="entry name" value="ORC5_C"/>
</dbReference>
<evidence type="ECO:0000259" key="5">
    <source>
        <dbReference type="Pfam" id="PF14630"/>
    </source>
</evidence>
<dbReference type="GO" id="GO:0006270">
    <property type="term" value="P:DNA replication initiation"/>
    <property type="evidence" value="ECO:0007669"/>
    <property type="project" value="TreeGrafter"/>
</dbReference>
<evidence type="ECO:0000256" key="2">
    <source>
        <dbReference type="ARBA" id="ARBA00022741"/>
    </source>
</evidence>
<dbReference type="PaxDb" id="2903-EOD09386"/>
<feature type="domain" description="Orc1-like AAA ATPase" evidence="4">
    <location>
        <begin position="12"/>
        <end position="143"/>
    </location>
</feature>
<keyword evidence="7" id="KW-1185">Reference proteome</keyword>
<dbReference type="Pfam" id="PF14630">
    <property type="entry name" value="ORC5_C"/>
    <property type="match status" value="1"/>
</dbReference>
<dbReference type="HOGENOM" id="CLU_652889_0_0_1"/>
<dbReference type="KEGG" id="ehx:EMIHUDRAFT_197767"/>
<dbReference type="OMA" id="QLRRWHG"/>
<dbReference type="AlphaFoldDB" id="A0A0D3IDQ1"/>
<dbReference type="GO" id="GO:0003688">
    <property type="term" value="F:DNA replication origin binding"/>
    <property type="evidence" value="ECO:0007669"/>
    <property type="project" value="TreeGrafter"/>
</dbReference>
<dbReference type="GeneID" id="17255498"/>
<evidence type="ECO:0000256" key="3">
    <source>
        <dbReference type="ARBA" id="ARBA00022840"/>
    </source>
</evidence>
<dbReference type="InterPro" id="IPR020796">
    <property type="entry name" value="ORC5"/>
</dbReference>
<dbReference type="GO" id="GO:0005664">
    <property type="term" value="C:nuclear origin of replication recognition complex"/>
    <property type="evidence" value="ECO:0007669"/>
    <property type="project" value="TreeGrafter"/>
</dbReference>
<dbReference type="EnsemblProtists" id="EOD09386">
    <property type="protein sequence ID" value="EOD09386"/>
    <property type="gene ID" value="EMIHUDRAFT_197767"/>
</dbReference>
<proteinExistence type="inferred from homology"/>
<evidence type="ECO:0000313" key="6">
    <source>
        <dbReference type="EnsemblProtists" id="EOD09386"/>
    </source>
</evidence>
<comment type="similarity">
    <text evidence="1">Belongs to the ORC5 family.</text>
</comment>
<reference evidence="7" key="1">
    <citation type="journal article" date="2013" name="Nature">
        <title>Pan genome of the phytoplankton Emiliania underpins its global distribution.</title>
        <authorList>
            <person name="Read B.A."/>
            <person name="Kegel J."/>
            <person name="Klute M.J."/>
            <person name="Kuo A."/>
            <person name="Lefebvre S.C."/>
            <person name="Maumus F."/>
            <person name="Mayer C."/>
            <person name="Miller J."/>
            <person name="Monier A."/>
            <person name="Salamov A."/>
            <person name="Young J."/>
            <person name="Aguilar M."/>
            <person name="Claverie J.M."/>
            <person name="Frickenhaus S."/>
            <person name="Gonzalez K."/>
            <person name="Herman E.K."/>
            <person name="Lin Y.C."/>
            <person name="Napier J."/>
            <person name="Ogata H."/>
            <person name="Sarno A.F."/>
            <person name="Shmutz J."/>
            <person name="Schroeder D."/>
            <person name="de Vargas C."/>
            <person name="Verret F."/>
            <person name="von Dassow P."/>
            <person name="Valentin K."/>
            <person name="Van de Peer Y."/>
            <person name="Wheeler G."/>
            <person name="Dacks J.B."/>
            <person name="Delwiche C.F."/>
            <person name="Dyhrman S.T."/>
            <person name="Glockner G."/>
            <person name="John U."/>
            <person name="Richards T."/>
            <person name="Worden A.Z."/>
            <person name="Zhang X."/>
            <person name="Grigoriev I.V."/>
            <person name="Allen A.E."/>
            <person name="Bidle K."/>
            <person name="Borodovsky M."/>
            <person name="Bowler C."/>
            <person name="Brownlee C."/>
            <person name="Cock J.M."/>
            <person name="Elias M."/>
            <person name="Gladyshev V.N."/>
            <person name="Groth M."/>
            <person name="Guda C."/>
            <person name="Hadaegh A."/>
            <person name="Iglesias-Rodriguez M.D."/>
            <person name="Jenkins J."/>
            <person name="Jones B.M."/>
            <person name="Lawson T."/>
            <person name="Leese F."/>
            <person name="Lindquist E."/>
            <person name="Lobanov A."/>
            <person name="Lomsadze A."/>
            <person name="Malik S.B."/>
            <person name="Marsh M.E."/>
            <person name="Mackinder L."/>
            <person name="Mock T."/>
            <person name="Mueller-Roeber B."/>
            <person name="Pagarete A."/>
            <person name="Parker M."/>
            <person name="Probert I."/>
            <person name="Quesneville H."/>
            <person name="Raines C."/>
            <person name="Rensing S.A."/>
            <person name="Riano-Pachon D.M."/>
            <person name="Richier S."/>
            <person name="Rokitta S."/>
            <person name="Shiraiwa Y."/>
            <person name="Soanes D.M."/>
            <person name="van der Giezen M."/>
            <person name="Wahlund T.M."/>
            <person name="Williams B."/>
            <person name="Wilson W."/>
            <person name="Wolfe G."/>
            <person name="Wurch L.L."/>
        </authorList>
    </citation>
    <scope>NUCLEOTIDE SEQUENCE</scope>
</reference>
<reference evidence="6" key="2">
    <citation type="submission" date="2024-10" db="UniProtKB">
        <authorList>
            <consortium name="EnsemblProtists"/>
        </authorList>
    </citation>
    <scope>IDENTIFICATION</scope>
</reference>
<evidence type="ECO:0000256" key="1">
    <source>
        <dbReference type="ARBA" id="ARBA00006269"/>
    </source>
</evidence>
<dbReference type="RefSeq" id="XP_005761815.1">
    <property type="nucleotide sequence ID" value="XM_005761758.1"/>
</dbReference>
<dbReference type="Gene3D" id="3.40.50.300">
    <property type="entry name" value="P-loop containing nucleotide triphosphate hydrolases"/>
    <property type="match status" value="1"/>
</dbReference>
<sequence length="421" mass="45003">MAATRSALGSAWPGREREIDRLWELLEEPDLALPTFVYGPSGGGKSGVLRAVLQALGARHAILDCVTCSTARSLFESALTQLHRHVPSASNGYTGWAPCDSAPAFVAGLQQAVSEYGRLVLVFDNAAGLGERKEVLTLLLSLHTLCGSAAVSIVFVAEALWPEAHELTAFAPLATVRFGGYSKAQLEAILAVDAPKGCEAAWRDFLPLFVSYSYEICRDLHELRYLCRGAFGAPAAPGWAVVASSGALLRAGKVCLQEARKRVYAREAPLTRKAEAARAVDGADGGGLALPTSAKWLLLSAYLASRCRPGMDSALFASRQKGAPSSRRAKRARATYDEPHPFTMQRLLAICAALRHAGVGGGQPMAPELTQVASLLRLRLLHRASRAEELDAVRLSCAAPLELVDATARELQFDLEVYLAG</sequence>
<protein>
    <recommendedName>
        <fullName evidence="8">Orc1-like AAA ATPase domain-containing protein</fullName>
    </recommendedName>
</protein>
<dbReference type="PANTHER" id="PTHR12705:SF0">
    <property type="entry name" value="ORIGIN RECOGNITION COMPLEX SUBUNIT 5"/>
    <property type="match status" value="1"/>
</dbReference>
<evidence type="ECO:0000313" key="7">
    <source>
        <dbReference type="Proteomes" id="UP000013827"/>
    </source>
</evidence>
<organism evidence="6 7">
    <name type="scientific">Emiliania huxleyi (strain CCMP1516)</name>
    <dbReference type="NCBI Taxonomy" id="280463"/>
    <lineage>
        <taxon>Eukaryota</taxon>
        <taxon>Haptista</taxon>
        <taxon>Haptophyta</taxon>
        <taxon>Prymnesiophyceae</taxon>
        <taxon>Isochrysidales</taxon>
        <taxon>Noelaerhabdaceae</taxon>
        <taxon>Emiliania</taxon>
    </lineage>
</organism>
<keyword evidence="3" id="KW-0067">ATP-binding</keyword>
<dbReference type="PANTHER" id="PTHR12705">
    <property type="entry name" value="ORIGIN RECOGNITION COMPLEX SUBUNIT 5"/>
    <property type="match status" value="1"/>
</dbReference>
<accession>A0A0D3IDQ1</accession>
<dbReference type="Pfam" id="PF13191">
    <property type="entry name" value="AAA_16"/>
    <property type="match status" value="1"/>
</dbReference>
<keyword evidence="2" id="KW-0547">Nucleotide-binding</keyword>
<evidence type="ECO:0008006" key="8">
    <source>
        <dbReference type="Google" id="ProtNLM"/>
    </source>
</evidence>
<dbReference type="InterPro" id="IPR027417">
    <property type="entry name" value="P-loop_NTPase"/>
</dbReference>
<evidence type="ECO:0000259" key="4">
    <source>
        <dbReference type="Pfam" id="PF13191"/>
    </source>
</evidence>
<dbReference type="Proteomes" id="UP000013827">
    <property type="component" value="Unassembled WGS sequence"/>
</dbReference>
<dbReference type="STRING" id="2903.R1DEW4"/>
<feature type="domain" description="Origin recognition complex subunit 5 C-terminal" evidence="5">
    <location>
        <begin position="290"/>
        <end position="419"/>
    </location>
</feature>
<dbReference type="InterPro" id="IPR041664">
    <property type="entry name" value="AAA_16"/>
</dbReference>
<name>A0A0D3IDQ1_EMIH1</name>
<dbReference type="eggNOG" id="KOG2543">
    <property type="taxonomic scope" value="Eukaryota"/>
</dbReference>
<dbReference type="SUPFAM" id="SSF52540">
    <property type="entry name" value="P-loop containing nucleoside triphosphate hydrolases"/>
    <property type="match status" value="1"/>
</dbReference>